<dbReference type="PANTHER" id="PTHR46517">
    <property type="entry name" value="FRUCTOSE-2,6-BISPHOSPHATASE TIGAR"/>
    <property type="match status" value="1"/>
</dbReference>
<dbReference type="GO" id="GO:0004331">
    <property type="term" value="F:fructose-2,6-bisphosphate 2-phosphatase activity"/>
    <property type="evidence" value="ECO:0007669"/>
    <property type="project" value="TreeGrafter"/>
</dbReference>
<evidence type="ECO:0000256" key="2">
    <source>
        <dbReference type="PIRSR" id="PIRSR613078-2"/>
    </source>
</evidence>
<evidence type="ECO:0000313" key="4">
    <source>
        <dbReference type="Proteomes" id="UP000250369"/>
    </source>
</evidence>
<dbReference type="GO" id="GO:0005829">
    <property type="term" value="C:cytosol"/>
    <property type="evidence" value="ECO:0007669"/>
    <property type="project" value="TreeGrafter"/>
</dbReference>
<dbReference type="Pfam" id="PF00300">
    <property type="entry name" value="His_Phos_1"/>
    <property type="match status" value="1"/>
</dbReference>
<feature type="binding site" evidence="2">
    <location>
        <begin position="8"/>
        <end position="15"/>
    </location>
    <ligand>
        <name>substrate</name>
    </ligand>
</feature>
<comment type="caution">
    <text evidence="3">The sequence shown here is derived from an EMBL/GenBank/DDBJ whole genome shotgun (WGS) entry which is preliminary data.</text>
</comment>
<accession>A0A329MQ40</accession>
<dbReference type="InterPro" id="IPR051695">
    <property type="entry name" value="Phosphoglycerate_Mutase"/>
</dbReference>
<dbReference type="OrthoDB" id="9782128at2"/>
<dbReference type="InterPro" id="IPR029033">
    <property type="entry name" value="His_PPase_superfam"/>
</dbReference>
<sequence>MTHIGLIRHGITDWNIEKRVQGQSDVPLNEIGRKQARALADRLKGEEWDYIFSSDLSRAKETADN</sequence>
<proteinExistence type="predicted"/>
<dbReference type="AlphaFoldDB" id="A0A329MQ40"/>
<dbReference type="Gene3D" id="3.40.50.1240">
    <property type="entry name" value="Phosphoglycerate mutase-like"/>
    <property type="match status" value="1"/>
</dbReference>
<dbReference type="InterPro" id="IPR013078">
    <property type="entry name" value="His_Pase_superF_clade-1"/>
</dbReference>
<protein>
    <recommendedName>
        <fullName evidence="5">Histidine phosphatase family protein</fullName>
    </recommendedName>
</protein>
<reference evidence="3 4" key="1">
    <citation type="journal article" date="2009" name="Int. J. Syst. Evol. Microbiol.">
        <title>Paenibacillus contaminans sp. nov., isolated from a contaminated laboratory plate.</title>
        <authorList>
            <person name="Chou J.H."/>
            <person name="Lee J.H."/>
            <person name="Lin M.C."/>
            <person name="Chang P.S."/>
            <person name="Arun A.B."/>
            <person name="Young C.C."/>
            <person name="Chen W.M."/>
        </authorList>
    </citation>
    <scope>NUCLEOTIDE SEQUENCE [LARGE SCALE GENOMIC DNA]</scope>
    <source>
        <strain evidence="3 4">CKOBP-6</strain>
    </source>
</reference>
<keyword evidence="1" id="KW-0378">Hydrolase</keyword>
<dbReference type="CDD" id="cd07067">
    <property type="entry name" value="HP_PGM_like"/>
    <property type="match status" value="1"/>
</dbReference>
<gene>
    <name evidence="3" type="ORF">DQG23_10030</name>
</gene>
<evidence type="ECO:0000256" key="1">
    <source>
        <dbReference type="ARBA" id="ARBA00022801"/>
    </source>
</evidence>
<dbReference type="GO" id="GO:0045820">
    <property type="term" value="P:negative regulation of glycolytic process"/>
    <property type="evidence" value="ECO:0007669"/>
    <property type="project" value="TreeGrafter"/>
</dbReference>
<organism evidence="3 4">
    <name type="scientific">Paenibacillus contaminans</name>
    <dbReference type="NCBI Taxonomy" id="450362"/>
    <lineage>
        <taxon>Bacteria</taxon>
        <taxon>Bacillati</taxon>
        <taxon>Bacillota</taxon>
        <taxon>Bacilli</taxon>
        <taxon>Bacillales</taxon>
        <taxon>Paenibacillaceae</taxon>
        <taxon>Paenibacillus</taxon>
    </lineage>
</organism>
<dbReference type="Proteomes" id="UP000250369">
    <property type="component" value="Unassembled WGS sequence"/>
</dbReference>
<dbReference type="PANTHER" id="PTHR46517:SF1">
    <property type="entry name" value="FRUCTOSE-2,6-BISPHOSPHATASE TIGAR"/>
    <property type="match status" value="1"/>
</dbReference>
<dbReference type="PIRSF" id="PIRSF000709">
    <property type="entry name" value="6PFK_2-Ptase"/>
    <property type="match status" value="1"/>
</dbReference>
<keyword evidence="4" id="KW-1185">Reference proteome</keyword>
<evidence type="ECO:0000313" key="3">
    <source>
        <dbReference type="EMBL" id="RAV21588.1"/>
    </source>
</evidence>
<dbReference type="SUPFAM" id="SSF53254">
    <property type="entry name" value="Phosphoglycerate mutase-like"/>
    <property type="match status" value="1"/>
</dbReference>
<evidence type="ECO:0008006" key="5">
    <source>
        <dbReference type="Google" id="ProtNLM"/>
    </source>
</evidence>
<name>A0A329MQ40_9BACL</name>
<dbReference type="EMBL" id="QMFB01000004">
    <property type="protein sequence ID" value="RAV21588.1"/>
    <property type="molecule type" value="Genomic_DNA"/>
</dbReference>
<dbReference type="SMART" id="SM00855">
    <property type="entry name" value="PGAM"/>
    <property type="match status" value="1"/>
</dbReference>
<dbReference type="GO" id="GO:0043456">
    <property type="term" value="P:regulation of pentose-phosphate shunt"/>
    <property type="evidence" value="ECO:0007669"/>
    <property type="project" value="TreeGrafter"/>
</dbReference>
<feature type="binding site" evidence="2">
    <location>
        <position position="58"/>
    </location>
    <ligand>
        <name>substrate</name>
    </ligand>
</feature>